<evidence type="ECO:0000259" key="3">
    <source>
        <dbReference type="SMART" id="SM00382"/>
    </source>
</evidence>
<sequence>MIKIEREAIIKLLDNNDQNFKIPGLGIITIQKMLDRYGLTLIDDLCQYLTYQTGNIDFRTDLLNIPNTSATTIDNMLKHLTAWAKNKLLNPTILVRLMSLEFSFDQALNICTAYNGNNGQTMLEQIEENPYQLINVEGISFKKADKCGLILQKNSYFPPRLNAALQYTLKTINKKEGSSYTLSSDLINETVALLQNTPFVEPINKKMLKNALTNNQLDFVFEPNAVRTDVRVFSRYNHNLEENISFNINNLLKQPVPNVQPQEVLAYVNKLEKDWNIHYDTNQKQAIVTALTTPLSILTGGPGTGKTTITKAIVAIYDALAPRQKVIQLGAPTGHAAKHLGHTLAELSVTKNYGRYHLPTTLHSLFGIRPFAKFEPKNKLKSGLLIIDESSMIDLRMMETIARLANQAQCQVILIGDKDQLPSVEIGQCFNDMINSQIIPTTVLTNVYRQADGSYISKLANAVNEQTLTISDLTNEDPNQVTSRFITRENQQIPQTLENFVKAILQKGYSKEDIQVLAPTYAGSAGIFSLNTVMQNILNPQQPGQKEYVKTVYRQTSDNKTQKHDYHFRVGDKVLNNRNFNTSNNIITNGDIGFIVAVDNRSISVCFDVESYEEYLQNPKQCIKYENKDINKLELAYCLSVHKAQGCEYPIEILVIGNSSQSNNKQLLYTAITRAKNKLIMLGKPEYFVQCITNTIKRKTNLTAQIIKNNQEFVRN</sequence>
<dbReference type="Pfam" id="PF14490">
    <property type="entry name" value="HHH_RecD2"/>
    <property type="match status" value="1"/>
</dbReference>
<dbReference type="RefSeq" id="WP_172584653.1">
    <property type="nucleotide sequence ID" value="NZ_BLAM01000109.1"/>
</dbReference>
<dbReference type="InterPro" id="IPR050534">
    <property type="entry name" value="Coronavir_polyprotein_1ab"/>
</dbReference>
<dbReference type="Pfam" id="PF13604">
    <property type="entry name" value="AAA_30"/>
    <property type="match status" value="1"/>
</dbReference>
<dbReference type="InterPro" id="IPR029493">
    <property type="entry name" value="RecD2-like_HHH"/>
</dbReference>
<feature type="domain" description="AAA+ ATPase" evidence="3">
    <location>
        <begin position="292"/>
        <end position="440"/>
    </location>
</feature>
<dbReference type="GO" id="GO:0005524">
    <property type="term" value="F:ATP binding"/>
    <property type="evidence" value="ECO:0007669"/>
    <property type="project" value="UniProtKB-KW"/>
</dbReference>
<dbReference type="GO" id="GO:0003678">
    <property type="term" value="F:DNA helicase activity"/>
    <property type="evidence" value="ECO:0007669"/>
    <property type="project" value="UniProtKB-ARBA"/>
</dbReference>
<dbReference type="SUPFAM" id="SSF52540">
    <property type="entry name" value="P-loop containing nucleoside triphosphate hydrolases"/>
    <property type="match status" value="2"/>
</dbReference>
<proteinExistence type="predicted"/>
<reference evidence="4" key="1">
    <citation type="submission" date="2019-10" db="EMBL/GenBank/DDBJ databases">
        <title>Lactobacillus agilis SY212 Whole Genome Sequencing Project.</title>
        <authorList>
            <person name="Suzuki S."/>
            <person name="Endo A."/>
            <person name="Maeno S."/>
            <person name="Shiwa Y."/>
            <person name="Matsutani M."/>
            <person name="Kajikawa A."/>
        </authorList>
    </citation>
    <scope>NUCLEOTIDE SEQUENCE</scope>
    <source>
        <strain evidence="4">SY212</strain>
    </source>
</reference>
<dbReference type="AlphaFoldDB" id="A0A6F9XLH9"/>
<dbReference type="PANTHER" id="PTHR43788">
    <property type="entry name" value="DNA2/NAM7 HELICASE FAMILY MEMBER"/>
    <property type="match status" value="1"/>
</dbReference>
<dbReference type="InterPro" id="IPR003593">
    <property type="entry name" value="AAA+_ATPase"/>
</dbReference>
<dbReference type="CDD" id="cd17933">
    <property type="entry name" value="DEXSc_RecD-like"/>
    <property type="match status" value="1"/>
</dbReference>
<keyword evidence="2" id="KW-0067">ATP-binding</keyword>
<accession>A0A6F9XLH9</accession>
<dbReference type="InterPro" id="IPR027785">
    <property type="entry name" value="UvrD-like_helicase_C"/>
</dbReference>
<comment type="caution">
    <text evidence="4">The sequence shown here is derived from an EMBL/GenBank/DDBJ whole genome shotgun (WGS) entry which is preliminary data.</text>
</comment>
<dbReference type="Gene3D" id="1.10.10.2220">
    <property type="match status" value="1"/>
</dbReference>
<organism evidence="4">
    <name type="scientific">Ligilactobacillus agilis</name>
    <dbReference type="NCBI Taxonomy" id="1601"/>
    <lineage>
        <taxon>Bacteria</taxon>
        <taxon>Bacillati</taxon>
        <taxon>Bacillota</taxon>
        <taxon>Bacilli</taxon>
        <taxon>Lactobacillales</taxon>
        <taxon>Lactobacillaceae</taxon>
        <taxon>Ligilactobacillus</taxon>
    </lineage>
</organism>
<dbReference type="Proteomes" id="UP000494265">
    <property type="component" value="Unassembled WGS sequence"/>
</dbReference>
<dbReference type="SMART" id="SM00382">
    <property type="entry name" value="AAA"/>
    <property type="match status" value="1"/>
</dbReference>
<name>A0A6F9XLH9_9LACO</name>
<dbReference type="PANTHER" id="PTHR43788:SF6">
    <property type="entry name" value="DNA HELICASE B"/>
    <property type="match status" value="1"/>
</dbReference>
<evidence type="ECO:0000313" key="4">
    <source>
        <dbReference type="EMBL" id="GET06106.1"/>
    </source>
</evidence>
<evidence type="ECO:0000256" key="1">
    <source>
        <dbReference type="ARBA" id="ARBA00022741"/>
    </source>
</evidence>
<protein>
    <submittedName>
        <fullName evidence="4">Exodeoxyribonuclease V subunit alpha</fullName>
    </submittedName>
</protein>
<dbReference type="EMBL" id="BLAM01000109">
    <property type="protein sequence ID" value="GET06106.1"/>
    <property type="molecule type" value="Genomic_DNA"/>
</dbReference>
<evidence type="ECO:0000256" key="2">
    <source>
        <dbReference type="ARBA" id="ARBA00022840"/>
    </source>
</evidence>
<gene>
    <name evidence="4" type="primary">recD_1</name>
    <name evidence="4" type="ORF">SY212_11360</name>
</gene>
<dbReference type="Gene3D" id="3.40.50.300">
    <property type="entry name" value="P-loop containing nucleotide triphosphate hydrolases"/>
    <property type="match status" value="2"/>
</dbReference>
<dbReference type="Pfam" id="PF13538">
    <property type="entry name" value="UvrD_C_2"/>
    <property type="match status" value="1"/>
</dbReference>
<dbReference type="CDD" id="cd18809">
    <property type="entry name" value="SF1_C_RecD"/>
    <property type="match status" value="1"/>
</dbReference>
<dbReference type="InterPro" id="IPR027417">
    <property type="entry name" value="P-loop_NTPase"/>
</dbReference>
<keyword evidence="1" id="KW-0547">Nucleotide-binding</keyword>
<dbReference type="Gene3D" id="2.30.30.940">
    <property type="match status" value="1"/>
</dbReference>